<name>A0ABD5PGU1_9EURY</name>
<keyword evidence="3" id="KW-1185">Reference proteome</keyword>
<dbReference type="CDD" id="cd02440">
    <property type="entry name" value="AdoMet_MTases"/>
    <property type="match status" value="1"/>
</dbReference>
<dbReference type="SUPFAM" id="SSF53335">
    <property type="entry name" value="S-adenosyl-L-methionine-dependent methyltransferases"/>
    <property type="match status" value="1"/>
</dbReference>
<evidence type="ECO:0000313" key="2">
    <source>
        <dbReference type="EMBL" id="MFC4359948.1"/>
    </source>
</evidence>
<dbReference type="InterPro" id="IPR029063">
    <property type="entry name" value="SAM-dependent_MTases_sf"/>
</dbReference>
<keyword evidence="2" id="KW-0489">Methyltransferase</keyword>
<dbReference type="InterPro" id="IPR050508">
    <property type="entry name" value="Methyltransf_Superfamily"/>
</dbReference>
<accession>A0ABD5PGU1</accession>
<dbReference type="PANTHER" id="PTHR42912">
    <property type="entry name" value="METHYLTRANSFERASE"/>
    <property type="match status" value="1"/>
</dbReference>
<sequence length="217" mass="23750">MVDKDAVRRAYDEIAEVYAEERATTGRSVEILEAFLDSLSDPQRVLDAGCGHGRPVLTRMAGSTDAVGLDFSRGQLDLAREAAPAADLLQGDMTALPLDDDSVDAVVACWSLIHVPMDDHGRVVGEVARVLRPGGRVLLCEGRGEWDGANPDWLDTDVGMEWNMAGEEATRDHLREAGFRVVDRWLAPDSLEEDPESHGTLDEEDLPWVFLAGRLEA</sequence>
<evidence type="ECO:0000313" key="3">
    <source>
        <dbReference type="Proteomes" id="UP001595921"/>
    </source>
</evidence>
<dbReference type="Proteomes" id="UP001595921">
    <property type="component" value="Unassembled WGS sequence"/>
</dbReference>
<reference evidence="2 3" key="1">
    <citation type="journal article" date="2019" name="Int. J. Syst. Evol. Microbiol.">
        <title>The Global Catalogue of Microorganisms (GCM) 10K type strain sequencing project: providing services to taxonomists for standard genome sequencing and annotation.</title>
        <authorList>
            <consortium name="The Broad Institute Genomics Platform"/>
            <consortium name="The Broad Institute Genome Sequencing Center for Infectious Disease"/>
            <person name="Wu L."/>
            <person name="Ma J."/>
        </authorList>
    </citation>
    <scope>NUCLEOTIDE SEQUENCE [LARGE SCALE GENOMIC DNA]</scope>
    <source>
        <strain evidence="2 3">CGMCC 1.12553</strain>
    </source>
</reference>
<dbReference type="AlphaFoldDB" id="A0ABD5PGU1"/>
<evidence type="ECO:0000259" key="1">
    <source>
        <dbReference type="Pfam" id="PF08241"/>
    </source>
</evidence>
<dbReference type="GO" id="GO:0032259">
    <property type="term" value="P:methylation"/>
    <property type="evidence" value="ECO:0007669"/>
    <property type="project" value="UniProtKB-KW"/>
</dbReference>
<protein>
    <submittedName>
        <fullName evidence="2">Class I SAM-dependent methyltransferase</fullName>
        <ecNumber evidence="2">2.1.1.-</ecNumber>
    </submittedName>
</protein>
<feature type="domain" description="Methyltransferase type 11" evidence="1">
    <location>
        <begin position="46"/>
        <end position="138"/>
    </location>
</feature>
<dbReference type="Gene3D" id="3.40.50.150">
    <property type="entry name" value="Vaccinia Virus protein VP39"/>
    <property type="match status" value="1"/>
</dbReference>
<dbReference type="Pfam" id="PF08241">
    <property type="entry name" value="Methyltransf_11"/>
    <property type="match status" value="1"/>
</dbReference>
<dbReference type="EC" id="2.1.1.-" evidence="2"/>
<dbReference type="GO" id="GO:0008168">
    <property type="term" value="F:methyltransferase activity"/>
    <property type="evidence" value="ECO:0007669"/>
    <property type="project" value="UniProtKB-KW"/>
</dbReference>
<organism evidence="2 3">
    <name type="scientific">Halobium salinum</name>
    <dbReference type="NCBI Taxonomy" id="1364940"/>
    <lineage>
        <taxon>Archaea</taxon>
        <taxon>Methanobacteriati</taxon>
        <taxon>Methanobacteriota</taxon>
        <taxon>Stenosarchaea group</taxon>
        <taxon>Halobacteria</taxon>
        <taxon>Halobacteriales</taxon>
        <taxon>Haloferacaceae</taxon>
        <taxon>Halobium</taxon>
    </lineage>
</organism>
<gene>
    <name evidence="2" type="ORF">ACFO0N_18530</name>
</gene>
<keyword evidence="2" id="KW-0808">Transferase</keyword>
<dbReference type="EMBL" id="JBHSDS010000009">
    <property type="protein sequence ID" value="MFC4359948.1"/>
    <property type="molecule type" value="Genomic_DNA"/>
</dbReference>
<dbReference type="InterPro" id="IPR013216">
    <property type="entry name" value="Methyltransf_11"/>
</dbReference>
<dbReference type="RefSeq" id="WP_267624888.1">
    <property type="nucleotide sequence ID" value="NZ_JAODIW010000010.1"/>
</dbReference>
<comment type="caution">
    <text evidence="2">The sequence shown here is derived from an EMBL/GenBank/DDBJ whole genome shotgun (WGS) entry which is preliminary data.</text>
</comment>
<proteinExistence type="predicted"/>